<evidence type="ECO:0000256" key="5">
    <source>
        <dbReference type="ARBA" id="ARBA00025453"/>
    </source>
</evidence>
<dbReference type="Gene3D" id="3.30.479.20">
    <property type="entry name" value="Elongation factor Ts, dimerisation domain"/>
    <property type="match status" value="2"/>
</dbReference>
<dbReference type="AlphaFoldDB" id="A0A223M9A7"/>
<dbReference type="InterPro" id="IPR014039">
    <property type="entry name" value="Transl_elong_EFTs/EF1B_dimer"/>
</dbReference>
<dbReference type="NCBIfam" id="TIGR00116">
    <property type="entry name" value="tsf"/>
    <property type="match status" value="1"/>
</dbReference>
<evidence type="ECO:0000256" key="7">
    <source>
        <dbReference type="RuleBase" id="RU000642"/>
    </source>
</evidence>
<name>A0A223M9A7_MESHO</name>
<comment type="similarity">
    <text evidence="1 6 7">Belongs to the EF-Ts family.</text>
</comment>
<dbReference type="InterPro" id="IPR036402">
    <property type="entry name" value="EF-Ts_dimer_sf"/>
</dbReference>
<evidence type="ECO:0000256" key="4">
    <source>
        <dbReference type="ARBA" id="ARBA00022917"/>
    </source>
</evidence>
<proteinExistence type="inferred from homology"/>
<dbReference type="SUPFAM" id="SSF46934">
    <property type="entry name" value="UBA-like"/>
    <property type="match status" value="1"/>
</dbReference>
<evidence type="ECO:0000256" key="1">
    <source>
        <dbReference type="ARBA" id="ARBA00005532"/>
    </source>
</evidence>
<dbReference type="InterPro" id="IPR009060">
    <property type="entry name" value="UBA-like_sf"/>
</dbReference>
<evidence type="ECO:0000256" key="3">
    <source>
        <dbReference type="ARBA" id="ARBA00022768"/>
    </source>
</evidence>
<dbReference type="Gene3D" id="1.10.8.10">
    <property type="entry name" value="DNA helicase RuvA subunit, C-terminal domain"/>
    <property type="match status" value="1"/>
</dbReference>
<feature type="region of interest" description="Involved in Mg(2+) ion dislocation from EF-Tu" evidence="6">
    <location>
        <begin position="81"/>
        <end position="84"/>
    </location>
</feature>
<keyword evidence="4 6" id="KW-0648">Protein biosynthesis</keyword>
<evidence type="ECO:0000313" key="10">
    <source>
        <dbReference type="EMBL" id="ASU14152.1"/>
    </source>
</evidence>
<organism evidence="10 11">
    <name type="scientific">Mesomycoplasma hyopneumoniae</name>
    <name type="common">Mycoplasma hyopneumoniae</name>
    <dbReference type="NCBI Taxonomy" id="2099"/>
    <lineage>
        <taxon>Bacteria</taxon>
        <taxon>Bacillati</taxon>
        <taxon>Mycoplasmatota</taxon>
        <taxon>Mycoplasmoidales</taxon>
        <taxon>Metamycoplasmataceae</taxon>
        <taxon>Mesomycoplasma</taxon>
    </lineage>
</organism>
<dbReference type="GO" id="GO:0003746">
    <property type="term" value="F:translation elongation factor activity"/>
    <property type="evidence" value="ECO:0007669"/>
    <property type="project" value="UniProtKB-UniRule"/>
</dbReference>
<evidence type="ECO:0000256" key="6">
    <source>
        <dbReference type="HAMAP-Rule" id="MF_00050"/>
    </source>
</evidence>
<dbReference type="PANTHER" id="PTHR11741:SF0">
    <property type="entry name" value="ELONGATION FACTOR TS, MITOCHONDRIAL"/>
    <property type="match status" value="1"/>
</dbReference>
<dbReference type="PROSITE" id="PS01127">
    <property type="entry name" value="EF_TS_2"/>
    <property type="match status" value="1"/>
</dbReference>
<keyword evidence="6" id="KW-0963">Cytoplasm</keyword>
<accession>A0A223M9A7</accession>
<evidence type="ECO:0000256" key="8">
    <source>
        <dbReference type="RuleBase" id="RU000643"/>
    </source>
</evidence>
<comment type="subcellular location">
    <subcellularLocation>
        <location evidence="6 8">Cytoplasm</location>
    </subcellularLocation>
</comment>
<gene>
    <name evidence="6 10" type="primary">tsf</name>
    <name evidence="10" type="ORF">CIB43_00241</name>
</gene>
<dbReference type="FunFam" id="1.10.8.10:FF:000001">
    <property type="entry name" value="Elongation factor Ts"/>
    <property type="match status" value="1"/>
</dbReference>
<dbReference type="SUPFAM" id="SSF54713">
    <property type="entry name" value="Elongation factor Ts (EF-Ts), dimerisation domain"/>
    <property type="match status" value="1"/>
</dbReference>
<evidence type="ECO:0000256" key="2">
    <source>
        <dbReference type="ARBA" id="ARBA00016956"/>
    </source>
</evidence>
<dbReference type="Proteomes" id="UP000215452">
    <property type="component" value="Chromosome"/>
</dbReference>
<sequence>MSQIDKMAKIKKLREISDAPFVDCKKALENSDYDIDLAINWLNKNGKSKALKKSDRIAAEGLVLAKKDANSVLVFELNSETDFVAKNQNFINLQQKIGELLLASDFANLDDALLIQDEAGRPISELLILATATIGEKITLRRVFKTKYSLEQSVEVYTHSNGQIAVITILKGGNLEIAKNISMHVAALNPQYILKIEVPNEKLQEIQLEVEKKAFAEVKNFEKKPENVRVGILKGMIDKQLSEFVLELQPLATDSAVTVEKYLAQNSATLEKVVRFEVGEGSKSRMLIFPLRLISKFKNFRKNRKIIKLKIWRGV</sequence>
<comment type="function">
    <text evidence="5 6 7">Associates with the EF-Tu.GDP complex and induces the exchange of GDP to GTP. It remains bound to the aminoacyl-tRNA.EF-Tu.GTP complex up to the GTP hydrolysis stage on the ribosome.</text>
</comment>
<keyword evidence="3 6" id="KW-0251">Elongation factor</keyword>
<protein>
    <recommendedName>
        <fullName evidence="2 6">Elongation factor Ts</fullName>
        <shortName evidence="6">EF-Ts</shortName>
    </recommendedName>
</protein>
<evidence type="ECO:0000259" key="9">
    <source>
        <dbReference type="Pfam" id="PF00889"/>
    </source>
</evidence>
<dbReference type="EMBL" id="CP022714">
    <property type="protein sequence ID" value="ASU14152.1"/>
    <property type="molecule type" value="Genomic_DNA"/>
</dbReference>
<dbReference type="HAMAP" id="MF_00050">
    <property type="entry name" value="EF_Ts"/>
    <property type="match status" value="1"/>
</dbReference>
<dbReference type="GO" id="GO:0005737">
    <property type="term" value="C:cytoplasm"/>
    <property type="evidence" value="ECO:0007669"/>
    <property type="project" value="UniProtKB-SubCell"/>
</dbReference>
<dbReference type="InterPro" id="IPR018101">
    <property type="entry name" value="Transl_elong_Ts_CS"/>
</dbReference>
<dbReference type="Pfam" id="PF00889">
    <property type="entry name" value="EF_TS"/>
    <property type="match status" value="1"/>
</dbReference>
<dbReference type="PANTHER" id="PTHR11741">
    <property type="entry name" value="ELONGATION FACTOR TS"/>
    <property type="match status" value="1"/>
</dbReference>
<dbReference type="CDD" id="cd14275">
    <property type="entry name" value="UBA_EF-Ts"/>
    <property type="match status" value="1"/>
</dbReference>
<evidence type="ECO:0000313" key="11">
    <source>
        <dbReference type="Proteomes" id="UP000215452"/>
    </source>
</evidence>
<dbReference type="InterPro" id="IPR001816">
    <property type="entry name" value="Transl_elong_EFTs/EF1B"/>
</dbReference>
<dbReference type="Gene3D" id="1.10.286.20">
    <property type="match status" value="1"/>
</dbReference>
<reference evidence="10 11" key="1">
    <citation type="submission" date="2017-08" db="EMBL/GenBank/DDBJ databases">
        <title>The complete genome sequence of a Mycoplasma hyopneumoniae isolate in Korea.</title>
        <authorList>
            <person name="Han J."/>
            <person name="Lee N."/>
        </authorList>
    </citation>
    <scope>NUCLEOTIDE SEQUENCE [LARGE SCALE GENOMIC DNA]</scope>
    <source>
        <strain evidence="10 11">KM014</strain>
    </source>
</reference>
<feature type="domain" description="Translation elongation factor EFTs/EF1B dimerisation" evidence="9">
    <location>
        <begin position="74"/>
        <end position="280"/>
    </location>
</feature>